<dbReference type="Pfam" id="PF00126">
    <property type="entry name" value="HTH_1"/>
    <property type="match status" value="1"/>
</dbReference>
<name>A0ABM6FR83_9BURK</name>
<dbReference type="InterPro" id="IPR058163">
    <property type="entry name" value="LysR-type_TF_proteobact-type"/>
</dbReference>
<dbReference type="InterPro" id="IPR005119">
    <property type="entry name" value="LysR_subst-bd"/>
</dbReference>
<organism evidence="7 8">
    <name type="scientific">Pandoraea vervacti</name>
    <dbReference type="NCBI Taxonomy" id="656178"/>
    <lineage>
        <taxon>Bacteria</taxon>
        <taxon>Pseudomonadati</taxon>
        <taxon>Pseudomonadota</taxon>
        <taxon>Betaproteobacteria</taxon>
        <taxon>Burkholderiales</taxon>
        <taxon>Burkholderiaceae</taxon>
        <taxon>Pandoraea</taxon>
    </lineage>
</organism>
<dbReference type="InterPro" id="IPR000847">
    <property type="entry name" value="LysR_HTH_N"/>
</dbReference>
<keyword evidence="3" id="KW-0238">DNA-binding</keyword>
<dbReference type="Proteomes" id="UP000035085">
    <property type="component" value="Chromosome"/>
</dbReference>
<dbReference type="EMBL" id="CP010897">
    <property type="protein sequence ID" value="APD11334.1"/>
    <property type="molecule type" value="Genomic_DNA"/>
</dbReference>
<sequence>MRLGVPSLSALQAFEASARHQNFASAAQELALTHGAVCKRVGELEKHLGVALFERVRQRLVLTPAGAEYAKRIRVHLDQIRRDTLDVVQQGRETELEIAVGVTFAAQWLIPRLDDFYANTRDVRLHILGRDQPVFFDDSAFDAAIYFSTRRWPGMPGTALITDDSLWLVAAPRLLAQHTHGASMTLEQIAAQSWICARDLPRAWDDWFASQRLTDPMDPMDPTGLTGLTGPAPEHGGAIKPQRRTQRYDMFIMAINAAVAGLGVALLPRVLIERELASGALVQAHPHTLANAQTLYFSYPAQRRDWAPLRQFDAWLRGAVDTYLSERA</sequence>
<comment type="similarity">
    <text evidence="1">Belongs to the LysR transcriptional regulatory family.</text>
</comment>
<dbReference type="Pfam" id="PF03466">
    <property type="entry name" value="LysR_substrate"/>
    <property type="match status" value="2"/>
</dbReference>
<evidence type="ECO:0000259" key="6">
    <source>
        <dbReference type="PROSITE" id="PS50931"/>
    </source>
</evidence>
<evidence type="ECO:0000256" key="2">
    <source>
        <dbReference type="ARBA" id="ARBA00023015"/>
    </source>
</evidence>
<keyword evidence="5" id="KW-0472">Membrane</keyword>
<evidence type="ECO:0000313" key="8">
    <source>
        <dbReference type="Proteomes" id="UP000035085"/>
    </source>
</evidence>
<reference evidence="8" key="1">
    <citation type="submission" date="2015-02" db="EMBL/GenBank/DDBJ databases">
        <title>Complete Genome Sequencing of Pandoraea vervacti NS15 sp. nov.</title>
        <authorList>
            <person name="Chan K.-G."/>
        </authorList>
    </citation>
    <scope>NUCLEOTIDE SEQUENCE [LARGE SCALE GENOMIC DNA]</scope>
    <source>
        <strain evidence="8">NS15</strain>
    </source>
</reference>
<accession>A0ABM6FR83</accession>
<dbReference type="Gene3D" id="1.10.10.10">
    <property type="entry name" value="Winged helix-like DNA-binding domain superfamily/Winged helix DNA-binding domain"/>
    <property type="match status" value="1"/>
</dbReference>
<dbReference type="InterPro" id="IPR036388">
    <property type="entry name" value="WH-like_DNA-bd_sf"/>
</dbReference>
<dbReference type="RefSeq" id="WP_044456269.1">
    <property type="nucleotide sequence ID" value="NZ_CP010897.2"/>
</dbReference>
<dbReference type="PANTHER" id="PTHR30537">
    <property type="entry name" value="HTH-TYPE TRANSCRIPTIONAL REGULATOR"/>
    <property type="match status" value="1"/>
</dbReference>
<gene>
    <name evidence="7" type="ORF">UC34_15685</name>
</gene>
<keyword evidence="2" id="KW-0805">Transcription regulation</keyword>
<keyword evidence="4" id="KW-0804">Transcription</keyword>
<dbReference type="PROSITE" id="PS50931">
    <property type="entry name" value="HTH_LYSR"/>
    <property type="match status" value="1"/>
</dbReference>
<feature type="domain" description="HTH lysR-type" evidence="6">
    <location>
        <begin position="6"/>
        <end position="63"/>
    </location>
</feature>
<evidence type="ECO:0000256" key="4">
    <source>
        <dbReference type="ARBA" id="ARBA00023163"/>
    </source>
</evidence>
<dbReference type="Gene3D" id="3.40.190.10">
    <property type="entry name" value="Periplasmic binding protein-like II"/>
    <property type="match status" value="4"/>
</dbReference>
<keyword evidence="8" id="KW-1185">Reference proteome</keyword>
<proteinExistence type="inferred from homology"/>
<keyword evidence="5" id="KW-1133">Transmembrane helix</keyword>
<dbReference type="PANTHER" id="PTHR30537:SF26">
    <property type="entry name" value="GLYCINE CLEAVAGE SYSTEM TRANSCRIPTIONAL ACTIVATOR"/>
    <property type="match status" value="1"/>
</dbReference>
<dbReference type="SUPFAM" id="SSF46785">
    <property type="entry name" value="Winged helix' DNA-binding domain"/>
    <property type="match status" value="1"/>
</dbReference>
<evidence type="ECO:0000256" key="3">
    <source>
        <dbReference type="ARBA" id="ARBA00023125"/>
    </source>
</evidence>
<evidence type="ECO:0000256" key="5">
    <source>
        <dbReference type="SAM" id="Phobius"/>
    </source>
</evidence>
<feature type="transmembrane region" description="Helical" evidence="5">
    <location>
        <begin position="250"/>
        <end position="272"/>
    </location>
</feature>
<evidence type="ECO:0000313" key="7">
    <source>
        <dbReference type="EMBL" id="APD11334.1"/>
    </source>
</evidence>
<keyword evidence="5" id="KW-0812">Transmembrane</keyword>
<dbReference type="SUPFAM" id="SSF53850">
    <property type="entry name" value="Periplasmic binding protein-like II"/>
    <property type="match status" value="1"/>
</dbReference>
<dbReference type="InterPro" id="IPR036390">
    <property type="entry name" value="WH_DNA-bd_sf"/>
</dbReference>
<protein>
    <recommendedName>
        <fullName evidence="6">HTH lysR-type domain-containing protein</fullName>
    </recommendedName>
</protein>
<evidence type="ECO:0000256" key="1">
    <source>
        <dbReference type="ARBA" id="ARBA00009437"/>
    </source>
</evidence>